<gene>
    <name evidence="1" type="ORF">GCM10010357_66320</name>
</gene>
<sequence>MKKVFPYPVLSEPVVLTVDEVIVGTEARKLITINDREQVIALHDVKATWDEIRIRVSVTADASELTEGLWRSPGCIAVVRNAKTKIRHTFRLRPEGVGRWRGDVYLRRGEQLDHCEIDAWIVAEVGGEASRKIGAADARWRADFEAKMPTKQRSISMVWKDFTDDANPEFADFRDDPWLLDAQVDEPVLYLNSSVEGLRAVLEGSSTAEQKLVREILASQIASEAWSAMFNSALYACDVEDGQAQWPGGWHEDVLKRMLPDLFTDRSPSDALTELVERRTEGENGGDLQRRLMHAVSLQSRKPKTVASTLKTLGRIANTKESV</sequence>
<proteinExistence type="predicted"/>
<evidence type="ECO:0000313" key="2">
    <source>
        <dbReference type="Proteomes" id="UP001500879"/>
    </source>
</evidence>
<evidence type="ECO:0000313" key="1">
    <source>
        <dbReference type="EMBL" id="GAA0435589.1"/>
    </source>
</evidence>
<dbReference type="RefSeq" id="WP_344032330.1">
    <property type="nucleotide sequence ID" value="NZ_BAAABX010000084.1"/>
</dbReference>
<accession>A0ABN0Z675</accession>
<protein>
    <submittedName>
        <fullName evidence="1">Uncharacterized protein</fullName>
    </submittedName>
</protein>
<dbReference type="EMBL" id="BAAABX010000084">
    <property type="protein sequence ID" value="GAA0435589.1"/>
    <property type="molecule type" value="Genomic_DNA"/>
</dbReference>
<dbReference type="Proteomes" id="UP001500879">
    <property type="component" value="Unassembled WGS sequence"/>
</dbReference>
<comment type="caution">
    <text evidence="1">The sequence shown here is derived from an EMBL/GenBank/DDBJ whole genome shotgun (WGS) entry which is preliminary data.</text>
</comment>
<keyword evidence="2" id="KW-1185">Reference proteome</keyword>
<organism evidence="1 2">
    <name type="scientific">Streptomyces luteireticuli</name>
    <dbReference type="NCBI Taxonomy" id="173858"/>
    <lineage>
        <taxon>Bacteria</taxon>
        <taxon>Bacillati</taxon>
        <taxon>Actinomycetota</taxon>
        <taxon>Actinomycetes</taxon>
        <taxon>Kitasatosporales</taxon>
        <taxon>Streptomycetaceae</taxon>
        <taxon>Streptomyces</taxon>
    </lineage>
</organism>
<name>A0ABN0Z675_9ACTN</name>
<reference evidence="1 2" key="1">
    <citation type="journal article" date="2019" name="Int. J. Syst. Evol. Microbiol.">
        <title>The Global Catalogue of Microorganisms (GCM) 10K type strain sequencing project: providing services to taxonomists for standard genome sequencing and annotation.</title>
        <authorList>
            <consortium name="The Broad Institute Genomics Platform"/>
            <consortium name="The Broad Institute Genome Sequencing Center for Infectious Disease"/>
            <person name="Wu L."/>
            <person name="Ma J."/>
        </authorList>
    </citation>
    <scope>NUCLEOTIDE SEQUENCE [LARGE SCALE GENOMIC DNA]</scope>
    <source>
        <strain evidence="1 2">JCM 4788</strain>
    </source>
</reference>